<evidence type="ECO:0000313" key="4">
    <source>
        <dbReference type="RefSeq" id="XP_025074932.1"/>
    </source>
</evidence>
<dbReference type="HAMAP" id="MF_03030">
    <property type="entry name" value="MGME1"/>
    <property type="match status" value="1"/>
</dbReference>
<dbReference type="GO" id="GO:0005739">
    <property type="term" value="C:mitochondrion"/>
    <property type="evidence" value="ECO:0007669"/>
    <property type="project" value="UniProtKB-SubCell"/>
</dbReference>
<dbReference type="GeneID" id="105430449"/>
<keyword evidence="1" id="KW-0269">Exonuclease</keyword>
<gene>
    <name evidence="3 4" type="primary">LOC105430449</name>
</gene>
<evidence type="ECO:0000313" key="3">
    <source>
        <dbReference type="RefSeq" id="XP_011642320.2"/>
    </source>
</evidence>
<keyword evidence="1" id="KW-0378">Hydrolase</keyword>
<proteinExistence type="inferred from homology"/>
<dbReference type="AlphaFoldDB" id="A0A6I9WL93"/>
<dbReference type="PANTHER" id="PTHR31340:SF3">
    <property type="entry name" value="MITOCHONDRIAL GENOME MAINTENANCE EXONUCLEASE 1"/>
    <property type="match status" value="1"/>
</dbReference>
<evidence type="ECO:0000313" key="2">
    <source>
        <dbReference type="Proteomes" id="UP000504615"/>
    </source>
</evidence>
<comment type="similarity">
    <text evidence="1">Belongs to the MGME1 family.</text>
</comment>
<dbReference type="RefSeq" id="XP_025074932.1">
    <property type="nucleotide sequence ID" value="XM_025219147.1"/>
</dbReference>
<accession>A0A6I9WL93</accession>
<evidence type="ECO:0000256" key="1">
    <source>
        <dbReference type="HAMAP-Rule" id="MF_03030"/>
    </source>
</evidence>
<feature type="active site" evidence="1">
    <location>
        <position position="343"/>
    </location>
</feature>
<sequence>MLITSKYVLYISFNVQSMRQPFFKRHISRADRIKKLMRDSKSLFGPLIETKKQRKKKQKLEEKKKIVHQESSMKDTEDAELLWVKKYSNNKLQRLIVTTKLQNKQVNDKDQKSLKRFSKTEIKNSTRQDTKNLIYSESNHNTEKTDLGFINTTSNLSVVTKDNCNQKTASSLNSNRSDDIARKYDRPNCETLPDIIVKNLLSFPIMSSKKDFIESTNSSIESTKILSISGRDDPETIRFPSVTNVLAQTMSSESELALQVWKQRMIEKLGEKGFTAYQKVLLEEGKLLHSCIAESLLGKEYEIPPRIESAFKSVQYILKDICYVKAIETHVAHTKLCYKGVVDCIARYRDHNYVIDWKNSDRQKLNLKYTYDAPVQLAAYIGAINASNLYPFEIKRGLLVIVYTNGAPATVHDVSDDTLQQYWTAWLRRLQQYYVKQREATTARAFTHQ</sequence>
<keyword evidence="2" id="KW-1185">Reference proteome</keyword>
<dbReference type="EC" id="3.1.-.-" evidence="1"/>
<dbReference type="OrthoDB" id="5777131at2759"/>
<feature type="active site" evidence="1">
    <location>
        <position position="358"/>
    </location>
</feature>
<name>A0A6I9WL93_9HYME</name>
<keyword evidence="1" id="KW-0496">Mitochondrion</keyword>
<feature type="active site" evidence="1">
    <location>
        <position position="356"/>
    </location>
</feature>
<dbReference type="GO" id="GO:0043504">
    <property type="term" value="P:mitochondrial DNA repair"/>
    <property type="evidence" value="ECO:0007669"/>
    <property type="project" value="UniProtKB-UniRule"/>
</dbReference>
<dbReference type="Proteomes" id="UP000504615">
    <property type="component" value="Unplaced"/>
</dbReference>
<keyword evidence="1" id="KW-0540">Nuclease</keyword>
<dbReference type="KEGG" id="pbar:105430449"/>
<comment type="function">
    <text evidence="1">Metal-dependent single-stranded DNA (ssDNA) exonuclease involved in mitochondrial genome maintenance.</text>
</comment>
<dbReference type="GO" id="GO:0006264">
    <property type="term" value="P:mitochondrial DNA replication"/>
    <property type="evidence" value="ECO:0007669"/>
    <property type="project" value="TreeGrafter"/>
</dbReference>
<dbReference type="GO" id="GO:0008297">
    <property type="term" value="F:single-stranded DNA exodeoxyribonuclease activity"/>
    <property type="evidence" value="ECO:0007669"/>
    <property type="project" value="UniProtKB-UniRule"/>
</dbReference>
<dbReference type="RefSeq" id="XP_011642320.2">
    <property type="nucleotide sequence ID" value="XM_011644018.2"/>
</dbReference>
<comment type="subcellular location">
    <subcellularLocation>
        <location evidence="1">Mitochondrion</location>
    </subcellularLocation>
</comment>
<dbReference type="PANTHER" id="PTHR31340">
    <property type="entry name" value="MITOCHONDRIAL GENOME MAINTENANCE EXONUCLEASE 1"/>
    <property type="match status" value="1"/>
</dbReference>
<protein>
    <recommendedName>
        <fullName evidence="1">Mitochondrial genome maintenance exonuclease 1</fullName>
        <ecNumber evidence="1">3.1.-.-</ecNumber>
    </recommendedName>
</protein>
<reference evidence="3 4" key="1">
    <citation type="submission" date="2025-04" db="UniProtKB">
        <authorList>
            <consortium name="RefSeq"/>
        </authorList>
    </citation>
    <scope>IDENTIFICATION</scope>
</reference>
<organism evidence="2 3">
    <name type="scientific">Pogonomyrmex barbatus</name>
    <name type="common">red harvester ant</name>
    <dbReference type="NCBI Taxonomy" id="144034"/>
    <lineage>
        <taxon>Eukaryota</taxon>
        <taxon>Metazoa</taxon>
        <taxon>Ecdysozoa</taxon>
        <taxon>Arthropoda</taxon>
        <taxon>Hexapoda</taxon>
        <taxon>Insecta</taxon>
        <taxon>Pterygota</taxon>
        <taxon>Neoptera</taxon>
        <taxon>Endopterygota</taxon>
        <taxon>Hymenoptera</taxon>
        <taxon>Apocrita</taxon>
        <taxon>Aculeata</taxon>
        <taxon>Formicoidea</taxon>
        <taxon>Formicidae</taxon>
        <taxon>Myrmicinae</taxon>
        <taxon>Pogonomyrmex</taxon>
    </lineage>
</organism>